<dbReference type="EMBL" id="WUAV01000001">
    <property type="protein sequence ID" value="KAF1770585.1"/>
    <property type="molecule type" value="Genomic_DNA"/>
</dbReference>
<sequence>MKYQVETQALPYSTIILHCLKYPSKGVFGLLIGNKKGDKVTVTGCVPLSHESTPLAPPLELATALVHGKFGVSLVGVYFSNSNPSDASLNMYATRLADRITSVTSSPAILVQVMNERLVSDCDQDRLVAYEKDGDSWKETKTIFQGSNFLRGLQAVIQKKLYRELADFENHLDNPEFDFYNTNLRVDEWAGVVVDLLLLEPVSDLAVSRVDSVGSVADVTSSLDGEISADGSWSGSKWVGGSKHDTSLLDNIESLPDHGDDWSRAHVLNERWEEWLVLKVLVVNLKNQ</sequence>
<comment type="similarity">
    <text evidence="1">Belongs to the EMC8/EMC9 family.</text>
</comment>
<dbReference type="PANTHER" id="PTHR12941">
    <property type="entry name" value="ER MEMBRANE PROTEIN COMPLEX"/>
    <property type="match status" value="1"/>
</dbReference>
<comment type="caution">
    <text evidence="3">The sequence shown here is derived from an EMBL/GenBank/DDBJ whole genome shotgun (WGS) entry which is preliminary data.</text>
</comment>
<accession>A0A6A5HSM7</accession>
<evidence type="ECO:0000313" key="3">
    <source>
        <dbReference type="EMBL" id="KAF1770585.1"/>
    </source>
</evidence>
<evidence type="ECO:0000313" key="4">
    <source>
        <dbReference type="Proteomes" id="UP000483820"/>
    </source>
</evidence>
<evidence type="ECO:0000256" key="1">
    <source>
        <dbReference type="ARBA" id="ARBA00007461"/>
    </source>
</evidence>
<name>A0A6A5HSM7_CAERE</name>
<dbReference type="Gene3D" id="3.40.140.10">
    <property type="entry name" value="Cytidine Deaminase, domain 2"/>
    <property type="match status" value="1"/>
</dbReference>
<dbReference type="Proteomes" id="UP000483820">
    <property type="component" value="Chromosome I"/>
</dbReference>
<organism evidence="3 4">
    <name type="scientific">Caenorhabditis remanei</name>
    <name type="common">Caenorhabditis vulgaris</name>
    <dbReference type="NCBI Taxonomy" id="31234"/>
    <lineage>
        <taxon>Eukaryota</taxon>
        <taxon>Metazoa</taxon>
        <taxon>Ecdysozoa</taxon>
        <taxon>Nematoda</taxon>
        <taxon>Chromadorea</taxon>
        <taxon>Rhabditida</taxon>
        <taxon>Rhabditina</taxon>
        <taxon>Rhabditomorpha</taxon>
        <taxon>Rhabditoidea</taxon>
        <taxon>Rhabditidae</taxon>
        <taxon>Peloderinae</taxon>
        <taxon>Caenorhabditis</taxon>
    </lineage>
</organism>
<dbReference type="CTD" id="9812782"/>
<dbReference type="Pfam" id="PF03665">
    <property type="entry name" value="UPF0172"/>
    <property type="match status" value="1"/>
</dbReference>
<reference evidence="3 4" key="1">
    <citation type="submission" date="2019-12" db="EMBL/GenBank/DDBJ databases">
        <title>Chromosome-level assembly of the Caenorhabditis remanei genome.</title>
        <authorList>
            <person name="Teterina A.A."/>
            <person name="Willis J.H."/>
            <person name="Phillips P.C."/>
        </authorList>
    </citation>
    <scope>NUCLEOTIDE SEQUENCE [LARGE SCALE GENOMIC DNA]</scope>
    <source>
        <strain evidence="3 4">PX506</strain>
        <tissue evidence="3">Whole organism</tissue>
    </source>
</reference>
<dbReference type="KEGG" id="crq:GCK72_002404"/>
<evidence type="ECO:0000259" key="2">
    <source>
        <dbReference type="PROSITE" id="PS50249"/>
    </source>
</evidence>
<dbReference type="GO" id="GO:0072546">
    <property type="term" value="C:EMC complex"/>
    <property type="evidence" value="ECO:0007669"/>
    <property type="project" value="InterPro"/>
</dbReference>
<dbReference type="CDD" id="cd08060">
    <property type="entry name" value="MPN_UPF0172"/>
    <property type="match status" value="1"/>
</dbReference>
<feature type="domain" description="MPN" evidence="2">
    <location>
        <begin position="5"/>
        <end position="136"/>
    </location>
</feature>
<dbReference type="RefSeq" id="XP_003112191.2">
    <property type="nucleotide sequence ID" value="XM_003112143.2"/>
</dbReference>
<dbReference type="PROSITE" id="PS50249">
    <property type="entry name" value="MPN"/>
    <property type="match status" value="1"/>
</dbReference>
<dbReference type="AlphaFoldDB" id="A0A6A5HSM7"/>
<gene>
    <name evidence="3" type="ORF">GCK72_002404</name>
</gene>
<dbReference type="InterPro" id="IPR005366">
    <property type="entry name" value="EMC8/9"/>
</dbReference>
<protein>
    <recommendedName>
        <fullName evidence="2">MPN domain-containing protein</fullName>
    </recommendedName>
</protein>
<proteinExistence type="inferred from homology"/>
<dbReference type="GeneID" id="9812782"/>
<dbReference type="PANTHER" id="PTHR12941:SF10">
    <property type="entry name" value="ER MEMBRANE PROTEIN COMPLEX SUBUNIT 8_9 HOMOLOG"/>
    <property type="match status" value="1"/>
</dbReference>
<dbReference type="InterPro" id="IPR037518">
    <property type="entry name" value="MPN"/>
</dbReference>